<dbReference type="Gene3D" id="3.30.70.270">
    <property type="match status" value="2"/>
</dbReference>
<comment type="caution">
    <text evidence="2">The sequence shown here is derived from an EMBL/GenBank/DDBJ whole genome shotgun (WGS) entry which is preliminary data.</text>
</comment>
<reference evidence="2 3" key="1">
    <citation type="submission" date="2015-12" db="EMBL/GenBank/DDBJ databases">
        <title>Draft genome sequence of Moniliophthora roreri, the causal agent of frosty pod rot of cacao.</title>
        <authorList>
            <person name="Aime M.C."/>
            <person name="Diaz-Valderrama J.R."/>
            <person name="Kijpornyongpan T."/>
            <person name="Phillips-Mora W."/>
        </authorList>
    </citation>
    <scope>NUCLEOTIDE SEQUENCE [LARGE SCALE GENOMIC DNA]</scope>
    <source>
        <strain evidence="2 3">MCA 2952</strain>
    </source>
</reference>
<keyword evidence="2" id="KW-0808">Transferase</keyword>
<dbReference type="PANTHER" id="PTHR33064:SF39">
    <property type="match status" value="1"/>
</dbReference>
<organism evidence="2 3">
    <name type="scientific">Moniliophthora roreri</name>
    <name type="common">Frosty pod rot fungus</name>
    <name type="synonym">Monilia roreri</name>
    <dbReference type="NCBI Taxonomy" id="221103"/>
    <lineage>
        <taxon>Eukaryota</taxon>
        <taxon>Fungi</taxon>
        <taxon>Dikarya</taxon>
        <taxon>Basidiomycota</taxon>
        <taxon>Agaricomycotina</taxon>
        <taxon>Agaricomycetes</taxon>
        <taxon>Agaricomycetidae</taxon>
        <taxon>Agaricales</taxon>
        <taxon>Marasmiineae</taxon>
        <taxon>Marasmiaceae</taxon>
        <taxon>Moniliophthora</taxon>
    </lineage>
</organism>
<keyword evidence="2" id="KW-0548">Nucleotidyltransferase</keyword>
<dbReference type="InterPro" id="IPR051320">
    <property type="entry name" value="Viral_Replic_Matur_Polypro"/>
</dbReference>
<gene>
    <name evidence="2" type="ORF">WG66_10747</name>
</gene>
<dbReference type="InterPro" id="IPR000477">
    <property type="entry name" value="RT_dom"/>
</dbReference>
<dbReference type="SUPFAM" id="SSF56672">
    <property type="entry name" value="DNA/RNA polymerases"/>
    <property type="match status" value="1"/>
</dbReference>
<accession>A0A0W0FJS2</accession>
<dbReference type="Proteomes" id="UP000054988">
    <property type="component" value="Unassembled WGS sequence"/>
</dbReference>
<dbReference type="CDD" id="cd09274">
    <property type="entry name" value="RNase_HI_RT_Ty3"/>
    <property type="match status" value="1"/>
</dbReference>
<proteinExistence type="predicted"/>
<dbReference type="FunFam" id="3.30.70.270:FF:000020">
    <property type="entry name" value="Transposon Tf2-6 polyprotein-like Protein"/>
    <property type="match status" value="1"/>
</dbReference>
<dbReference type="GO" id="GO:0003964">
    <property type="term" value="F:RNA-directed DNA polymerase activity"/>
    <property type="evidence" value="ECO:0007669"/>
    <property type="project" value="UniProtKB-KW"/>
</dbReference>
<dbReference type="Gene3D" id="3.10.20.370">
    <property type="match status" value="1"/>
</dbReference>
<evidence type="ECO:0000313" key="3">
    <source>
        <dbReference type="Proteomes" id="UP000054988"/>
    </source>
</evidence>
<sequence length="264" mass="31064">MFFGLMNSPATFQAFMNDILKDFIDKEWCVVYMDDILIFSEDRRMHQLRMRQVLERLREHDLYLKPEKCEFDVVKTLFLGLVITPGHVQMDPMKLAGIKDWEPPTTVKGVRSFLGFANFYRKFIGRYVEIARPLHDLTKKNVPFKWTKLCQIAFEVMKLKFLQQPILKMPDDTQPFIIEADTSKWATGAVLRQNDTDNKLHPCGYLSHALTETERNYEIYDRELLAIVNALKAWEHYLLGSTHLVTILSDYKNLSYFRTAQKLN</sequence>
<dbReference type="InterPro" id="IPR043502">
    <property type="entry name" value="DNA/RNA_pol_sf"/>
</dbReference>
<dbReference type="CDD" id="cd01647">
    <property type="entry name" value="RT_LTR"/>
    <property type="match status" value="1"/>
</dbReference>
<keyword evidence="2" id="KW-0695">RNA-directed DNA polymerase</keyword>
<dbReference type="FunFam" id="3.30.70.270:FF:000003">
    <property type="entry name" value="Transposon Ty3-G Gag-Pol polyprotein"/>
    <property type="match status" value="1"/>
</dbReference>
<dbReference type="PROSITE" id="PS50878">
    <property type="entry name" value="RT_POL"/>
    <property type="match status" value="1"/>
</dbReference>
<protein>
    <submittedName>
        <fullName evidence="2">Putative reverse transcriptase-rnase h-integrase</fullName>
    </submittedName>
</protein>
<dbReference type="FunFam" id="3.10.20.370:FF:000001">
    <property type="entry name" value="Retrovirus-related Pol polyprotein from transposon 17.6-like protein"/>
    <property type="match status" value="1"/>
</dbReference>
<dbReference type="InterPro" id="IPR043128">
    <property type="entry name" value="Rev_trsase/Diguanyl_cyclase"/>
</dbReference>
<dbReference type="EMBL" id="LATX01001892">
    <property type="protein sequence ID" value="KTB36536.1"/>
    <property type="molecule type" value="Genomic_DNA"/>
</dbReference>
<dbReference type="AlphaFoldDB" id="A0A0W0FJS2"/>
<dbReference type="Pfam" id="PF00078">
    <property type="entry name" value="RVT_1"/>
    <property type="match status" value="1"/>
</dbReference>
<evidence type="ECO:0000313" key="2">
    <source>
        <dbReference type="EMBL" id="KTB36536.1"/>
    </source>
</evidence>
<name>A0A0W0FJS2_MONRR</name>
<dbReference type="Pfam" id="PF17919">
    <property type="entry name" value="RT_RNaseH_2"/>
    <property type="match status" value="1"/>
</dbReference>
<feature type="domain" description="Reverse transcriptase" evidence="1">
    <location>
        <begin position="1"/>
        <end position="83"/>
    </location>
</feature>
<evidence type="ECO:0000259" key="1">
    <source>
        <dbReference type="PROSITE" id="PS50878"/>
    </source>
</evidence>
<dbReference type="PANTHER" id="PTHR33064">
    <property type="entry name" value="POL PROTEIN"/>
    <property type="match status" value="1"/>
</dbReference>
<dbReference type="InterPro" id="IPR041577">
    <property type="entry name" value="RT_RNaseH_2"/>
</dbReference>